<gene>
    <name evidence="1" type="ORF">SFRICE_026874</name>
</gene>
<protein>
    <submittedName>
        <fullName evidence="1">SFRICE_026874</fullName>
    </submittedName>
</protein>
<evidence type="ECO:0000313" key="1">
    <source>
        <dbReference type="EMBL" id="SOQ58405.1"/>
    </source>
</evidence>
<organism evidence="1">
    <name type="scientific">Spodoptera frugiperda</name>
    <name type="common">Fall armyworm</name>
    <dbReference type="NCBI Taxonomy" id="7108"/>
    <lineage>
        <taxon>Eukaryota</taxon>
        <taxon>Metazoa</taxon>
        <taxon>Ecdysozoa</taxon>
        <taxon>Arthropoda</taxon>
        <taxon>Hexapoda</taxon>
        <taxon>Insecta</taxon>
        <taxon>Pterygota</taxon>
        <taxon>Neoptera</taxon>
        <taxon>Endopterygota</taxon>
        <taxon>Lepidoptera</taxon>
        <taxon>Glossata</taxon>
        <taxon>Ditrysia</taxon>
        <taxon>Noctuoidea</taxon>
        <taxon>Noctuidae</taxon>
        <taxon>Amphipyrinae</taxon>
        <taxon>Spodoptera</taxon>
    </lineage>
</organism>
<name>A0A2H1WZ97_SPOFR</name>
<accession>A0A2H1WZ97</accession>
<dbReference type="EMBL" id="ODYU01012214">
    <property type="protein sequence ID" value="SOQ58405.1"/>
    <property type="molecule type" value="Genomic_DNA"/>
</dbReference>
<dbReference type="AlphaFoldDB" id="A0A2H1WZ97"/>
<reference evidence="1" key="1">
    <citation type="submission" date="2016-07" db="EMBL/GenBank/DDBJ databases">
        <authorList>
            <person name="Bretaudeau A."/>
        </authorList>
    </citation>
    <scope>NUCLEOTIDE SEQUENCE</scope>
    <source>
        <strain evidence="1">Rice</strain>
        <tissue evidence="1">Whole body</tissue>
    </source>
</reference>
<sequence length="156" mass="17129">MGRLDRSDSMAQKIDVKCLCCESEVTGGPITPLFLIPDSPTIVRENHPMASPALGEAKGSVRPLLTKNRPVSTLAFRAVAPPWRPWPSLAPMAELGDHVQAWRLWRSLAAEAKFGDHGQTWYCGQAWRPWPSLATVPIGKPQSSHSPIPEQQSLNS</sequence>
<proteinExistence type="predicted"/>